<reference evidence="2" key="1">
    <citation type="submission" date="2019-08" db="EMBL/GenBank/DDBJ databases">
        <authorList>
            <person name="Kucharzyk K."/>
            <person name="Murdoch R.W."/>
            <person name="Higgins S."/>
            <person name="Loffler F."/>
        </authorList>
    </citation>
    <scope>NUCLEOTIDE SEQUENCE</scope>
</reference>
<comment type="caution">
    <text evidence="2">The sequence shown here is derived from an EMBL/GenBank/DDBJ whole genome shotgun (WGS) entry which is preliminary data.</text>
</comment>
<gene>
    <name evidence="2" type="primary">ohrA</name>
    <name evidence="2" type="ORF">SDC9_60971</name>
</gene>
<name>A0A644XFB3_9ZZZZ</name>
<comment type="similarity">
    <text evidence="1">Belongs to the OsmC/Ohr family.</text>
</comment>
<dbReference type="SUPFAM" id="SSF82784">
    <property type="entry name" value="OsmC-like"/>
    <property type="match status" value="1"/>
</dbReference>
<dbReference type="NCBIfam" id="TIGR03561">
    <property type="entry name" value="organ_hyd_perox"/>
    <property type="match status" value="1"/>
</dbReference>
<dbReference type="PANTHER" id="PTHR33797">
    <property type="entry name" value="ORGANIC HYDROPEROXIDE RESISTANCE PROTEIN-LIKE"/>
    <property type="match status" value="1"/>
</dbReference>
<protein>
    <submittedName>
        <fullName evidence="2">Organic hydroperoxide resistance protein OhrA</fullName>
    </submittedName>
</protein>
<dbReference type="GO" id="GO:0006979">
    <property type="term" value="P:response to oxidative stress"/>
    <property type="evidence" value="ECO:0007669"/>
    <property type="project" value="InterPro"/>
</dbReference>
<sequence length="140" mass="14944">MNIDYKATAYATGGRDGHVRVNDSPIDFEMALPAGLGGKKIEGANPEQLFAAGYAACFGSALQHVIRVRRLRLPPPDVQTTVGIGRNDAGNFQLEVEIVAIIDTDDAALADSLTQEAHQVCPYSHATRGNITVTLSGRPR</sequence>
<organism evidence="2">
    <name type="scientific">bioreactor metagenome</name>
    <dbReference type="NCBI Taxonomy" id="1076179"/>
    <lineage>
        <taxon>unclassified sequences</taxon>
        <taxon>metagenomes</taxon>
        <taxon>ecological metagenomes</taxon>
    </lineage>
</organism>
<dbReference type="Gene3D" id="3.30.300.20">
    <property type="match status" value="1"/>
</dbReference>
<dbReference type="EMBL" id="VSSQ01002307">
    <property type="protein sequence ID" value="MPM14607.1"/>
    <property type="molecule type" value="Genomic_DNA"/>
</dbReference>
<accession>A0A644XFB3</accession>
<dbReference type="PANTHER" id="PTHR33797:SF2">
    <property type="entry name" value="ORGANIC HYDROPEROXIDE RESISTANCE PROTEIN-LIKE"/>
    <property type="match status" value="1"/>
</dbReference>
<dbReference type="InterPro" id="IPR019953">
    <property type="entry name" value="OHR"/>
</dbReference>
<proteinExistence type="inferred from homology"/>
<dbReference type="InterPro" id="IPR015946">
    <property type="entry name" value="KH_dom-like_a/b"/>
</dbReference>
<dbReference type="AlphaFoldDB" id="A0A644XFB3"/>
<dbReference type="Gene3D" id="2.20.25.10">
    <property type="match status" value="1"/>
</dbReference>
<dbReference type="Pfam" id="PF02566">
    <property type="entry name" value="OsmC"/>
    <property type="match status" value="1"/>
</dbReference>
<dbReference type="InterPro" id="IPR036102">
    <property type="entry name" value="OsmC/Ohrsf"/>
</dbReference>
<dbReference type="InterPro" id="IPR003718">
    <property type="entry name" value="OsmC/Ohr_fam"/>
</dbReference>
<evidence type="ECO:0000313" key="2">
    <source>
        <dbReference type="EMBL" id="MPM14607.1"/>
    </source>
</evidence>
<evidence type="ECO:0000256" key="1">
    <source>
        <dbReference type="ARBA" id="ARBA00007378"/>
    </source>
</evidence>